<dbReference type="GO" id="GO:0046872">
    <property type="term" value="F:metal ion binding"/>
    <property type="evidence" value="ECO:0007669"/>
    <property type="project" value="UniProtKB-KW"/>
</dbReference>
<keyword evidence="7" id="KW-1185">Reference proteome</keyword>
<gene>
    <name evidence="6" type="ORF">K461DRAFT_313435</name>
</gene>
<proteinExistence type="inferred from homology"/>
<keyword evidence="3" id="KW-0862">Zinc</keyword>
<sequence length="342" mass="38012">MTASPDSDSLRTLKAHCRCRSVEFTVTISSSKLPLSAHLCHCSICRYTHGTLCVFHAELPHDIFPQFESSIEHAKGYSFADAKTERFFCRTCGCHIGDKGLSGEDKGQWIVATSVFAQVHTNDFILKTHVNTNSAPGGGVYEWLQEIGDRKMKSWNPEETRGVVEHSAPPPETDEHGNEVLRAKCHCGGVSFTFPRPDAVNLRVDVMGDPYLRAHVLGWTFIPLILCSPRIPTSLEFGTMIKFESSPGVTRTFCGSCGATVFFTCKERQPSETQYVVDIAVGILRAPEGPTAKKWLTWRTGRLSWVEDGKVYDPAFIASLERGFDQWGQNEYGHSPSFEIDG</sequence>
<dbReference type="Gene3D" id="3.90.1590.10">
    <property type="entry name" value="glutathione-dependent formaldehyde- activating enzyme (gfa)"/>
    <property type="match status" value="1"/>
</dbReference>
<comment type="caution">
    <text evidence="6">The sequence shown here is derived from an EMBL/GenBank/DDBJ whole genome shotgun (WGS) entry which is preliminary data.</text>
</comment>
<dbReference type="PROSITE" id="PS51891">
    <property type="entry name" value="CENP_V_GFA"/>
    <property type="match status" value="1"/>
</dbReference>
<protein>
    <submittedName>
        <fullName evidence="6">DUF636 domain protein</fullName>
    </submittedName>
</protein>
<organism evidence="6 7">
    <name type="scientific">Myriangium duriaei CBS 260.36</name>
    <dbReference type="NCBI Taxonomy" id="1168546"/>
    <lineage>
        <taxon>Eukaryota</taxon>
        <taxon>Fungi</taxon>
        <taxon>Dikarya</taxon>
        <taxon>Ascomycota</taxon>
        <taxon>Pezizomycotina</taxon>
        <taxon>Dothideomycetes</taxon>
        <taxon>Dothideomycetidae</taxon>
        <taxon>Myriangiales</taxon>
        <taxon>Myriangiaceae</taxon>
        <taxon>Myriangium</taxon>
    </lineage>
</organism>
<dbReference type="AlphaFoldDB" id="A0A9P4IX57"/>
<evidence type="ECO:0000313" key="6">
    <source>
        <dbReference type="EMBL" id="KAF2151552.1"/>
    </source>
</evidence>
<evidence type="ECO:0000259" key="5">
    <source>
        <dbReference type="PROSITE" id="PS51891"/>
    </source>
</evidence>
<dbReference type="PANTHER" id="PTHR33337:SF31">
    <property type="entry name" value="DUF636 DOMAIN PROTEIN (AFU_ORTHOLOGUE AFUA_2G12650)"/>
    <property type="match status" value="1"/>
</dbReference>
<dbReference type="Proteomes" id="UP000799439">
    <property type="component" value="Unassembled WGS sequence"/>
</dbReference>
<evidence type="ECO:0000256" key="4">
    <source>
        <dbReference type="ARBA" id="ARBA00023239"/>
    </source>
</evidence>
<dbReference type="SUPFAM" id="SSF51316">
    <property type="entry name" value="Mss4-like"/>
    <property type="match status" value="2"/>
</dbReference>
<dbReference type="EMBL" id="ML996087">
    <property type="protein sequence ID" value="KAF2151552.1"/>
    <property type="molecule type" value="Genomic_DNA"/>
</dbReference>
<dbReference type="PANTHER" id="PTHR33337">
    <property type="entry name" value="GFA DOMAIN-CONTAINING PROTEIN"/>
    <property type="match status" value="1"/>
</dbReference>
<comment type="similarity">
    <text evidence="1">Belongs to the Gfa family.</text>
</comment>
<dbReference type="Pfam" id="PF04828">
    <property type="entry name" value="GFA"/>
    <property type="match status" value="1"/>
</dbReference>
<accession>A0A9P4IX57</accession>
<keyword evidence="4" id="KW-0456">Lyase</keyword>
<dbReference type="Gene3D" id="2.170.150.70">
    <property type="match status" value="1"/>
</dbReference>
<reference evidence="6" key="1">
    <citation type="journal article" date="2020" name="Stud. Mycol.">
        <title>101 Dothideomycetes genomes: a test case for predicting lifestyles and emergence of pathogens.</title>
        <authorList>
            <person name="Haridas S."/>
            <person name="Albert R."/>
            <person name="Binder M."/>
            <person name="Bloem J."/>
            <person name="Labutti K."/>
            <person name="Salamov A."/>
            <person name="Andreopoulos B."/>
            <person name="Baker S."/>
            <person name="Barry K."/>
            <person name="Bills G."/>
            <person name="Bluhm B."/>
            <person name="Cannon C."/>
            <person name="Castanera R."/>
            <person name="Culley D."/>
            <person name="Daum C."/>
            <person name="Ezra D."/>
            <person name="Gonzalez J."/>
            <person name="Henrissat B."/>
            <person name="Kuo A."/>
            <person name="Liang C."/>
            <person name="Lipzen A."/>
            <person name="Lutzoni F."/>
            <person name="Magnuson J."/>
            <person name="Mondo S."/>
            <person name="Nolan M."/>
            <person name="Ohm R."/>
            <person name="Pangilinan J."/>
            <person name="Park H.-J."/>
            <person name="Ramirez L."/>
            <person name="Alfaro M."/>
            <person name="Sun H."/>
            <person name="Tritt A."/>
            <person name="Yoshinaga Y."/>
            <person name="Zwiers L.-H."/>
            <person name="Turgeon B."/>
            <person name="Goodwin S."/>
            <person name="Spatafora J."/>
            <person name="Crous P."/>
            <person name="Grigoriev I."/>
        </authorList>
    </citation>
    <scope>NUCLEOTIDE SEQUENCE</scope>
    <source>
        <strain evidence="6">CBS 260.36</strain>
    </source>
</reference>
<dbReference type="OrthoDB" id="5422068at2759"/>
<name>A0A9P4IX57_9PEZI</name>
<dbReference type="InterPro" id="IPR006913">
    <property type="entry name" value="CENP-V/GFA"/>
</dbReference>
<dbReference type="GO" id="GO:0016846">
    <property type="term" value="F:carbon-sulfur lyase activity"/>
    <property type="evidence" value="ECO:0007669"/>
    <property type="project" value="InterPro"/>
</dbReference>
<dbReference type="InterPro" id="IPR011057">
    <property type="entry name" value="Mss4-like_sf"/>
</dbReference>
<keyword evidence="2" id="KW-0479">Metal-binding</keyword>
<evidence type="ECO:0000256" key="3">
    <source>
        <dbReference type="ARBA" id="ARBA00022833"/>
    </source>
</evidence>
<feature type="domain" description="CENP-V/GFA" evidence="5">
    <location>
        <begin position="13"/>
        <end position="142"/>
    </location>
</feature>
<evidence type="ECO:0000256" key="2">
    <source>
        <dbReference type="ARBA" id="ARBA00022723"/>
    </source>
</evidence>
<evidence type="ECO:0000256" key="1">
    <source>
        <dbReference type="ARBA" id="ARBA00005495"/>
    </source>
</evidence>
<evidence type="ECO:0000313" key="7">
    <source>
        <dbReference type="Proteomes" id="UP000799439"/>
    </source>
</evidence>